<name>A0AAD5H5L1_9CHLO</name>
<dbReference type="GO" id="GO:0005737">
    <property type="term" value="C:cytoplasm"/>
    <property type="evidence" value="ECO:0007669"/>
    <property type="project" value="TreeGrafter"/>
</dbReference>
<sequence>MFAILSSQLAFSAASTLAKKSFEFGITSSLRGLSDVIKDRFQHSKALQDTQGELELKVKMLCLPVDILAHHVTQGNTALQEPLGVALGVLDEVEAFRQALVAQDVARAQDASSPDGTATNAAQLCKRLKELIARLDSVLPYLNLAISTVALLNQGPAAPLSASRLMAASWHLRFNPHPGAAVFSLPEASWHEERQLTAAGPAMSEAFRLCSLTVCRTQLPDSSGPAAGGGGSDGEHAAEEPGPYFGGYQLLLQQDLNDGLYHEPEESAATLRLQVCDIVGLEWETTQSLNQGENEYRPALVLHVLHSGGAAAAPAATADTAARPADRDMAAKQQLSAPQRTPDSAASRPSSRARSRLGAEAAGSGNGSQEPSPSKAVAGLVTPTQLLRPSPSAAASGRLAAGVGGSIRRYAVMLNMRRGEDSDGEEDGSESEQECGRQGHAAGSSSDEESDQRRQQPLAASCIYTLPTSLDLLDLCKPSVDSAAPLHLHLAG</sequence>
<accession>A0AAD5H5L1</accession>
<evidence type="ECO:0000256" key="1">
    <source>
        <dbReference type="SAM" id="MobiDB-lite"/>
    </source>
</evidence>
<evidence type="ECO:0000313" key="2">
    <source>
        <dbReference type="EMBL" id="KAI7841085.1"/>
    </source>
</evidence>
<evidence type="ECO:0000313" key="3">
    <source>
        <dbReference type="Proteomes" id="UP001205105"/>
    </source>
</evidence>
<dbReference type="GO" id="GO:0005634">
    <property type="term" value="C:nucleus"/>
    <property type="evidence" value="ECO:0007669"/>
    <property type="project" value="TreeGrafter"/>
</dbReference>
<dbReference type="PANTHER" id="PTHR31010">
    <property type="entry name" value="RAN-SPECIFIC GTPASE-ACTIVATING PROTEIN 30-RELATED"/>
    <property type="match status" value="1"/>
</dbReference>
<reference evidence="2" key="1">
    <citation type="submission" date="2020-11" db="EMBL/GenBank/DDBJ databases">
        <title>Chlorella ohadii genome sequencing and assembly.</title>
        <authorList>
            <person name="Murik O."/>
            <person name="Treves H."/>
            <person name="Kedem I."/>
            <person name="Shotland Y."/>
            <person name="Kaplan A."/>
        </authorList>
    </citation>
    <scope>NUCLEOTIDE SEQUENCE</scope>
    <source>
        <strain evidence="2">1</strain>
    </source>
</reference>
<protein>
    <submittedName>
        <fullName evidence="2">Uncharacterized protein</fullName>
    </submittedName>
</protein>
<dbReference type="GO" id="GO:0030695">
    <property type="term" value="F:GTPase regulator activity"/>
    <property type="evidence" value="ECO:0007669"/>
    <property type="project" value="TreeGrafter"/>
</dbReference>
<organism evidence="2 3">
    <name type="scientific">Chlorella ohadii</name>
    <dbReference type="NCBI Taxonomy" id="2649997"/>
    <lineage>
        <taxon>Eukaryota</taxon>
        <taxon>Viridiplantae</taxon>
        <taxon>Chlorophyta</taxon>
        <taxon>core chlorophytes</taxon>
        <taxon>Trebouxiophyceae</taxon>
        <taxon>Chlorellales</taxon>
        <taxon>Chlorellaceae</taxon>
        <taxon>Chlorella clade</taxon>
        <taxon>Chlorella</taxon>
    </lineage>
</organism>
<comment type="caution">
    <text evidence="2">The sequence shown here is derived from an EMBL/GenBank/DDBJ whole genome shotgun (WGS) entry which is preliminary data.</text>
</comment>
<dbReference type="AlphaFoldDB" id="A0AAD5H5L1"/>
<dbReference type="Pfam" id="PF05508">
    <property type="entry name" value="Ran-binding"/>
    <property type="match status" value="1"/>
</dbReference>
<feature type="compositionally biased region" description="Polar residues" evidence="1">
    <location>
        <begin position="333"/>
        <end position="342"/>
    </location>
</feature>
<proteinExistence type="predicted"/>
<feature type="region of interest" description="Disordered" evidence="1">
    <location>
        <begin position="419"/>
        <end position="456"/>
    </location>
</feature>
<dbReference type="InterPro" id="IPR008812">
    <property type="entry name" value="Ran_GTP-bd-rel"/>
</dbReference>
<gene>
    <name evidence="2" type="ORF">COHA_005312</name>
</gene>
<dbReference type="EMBL" id="JADXDR010000068">
    <property type="protein sequence ID" value="KAI7841085.1"/>
    <property type="molecule type" value="Genomic_DNA"/>
</dbReference>
<feature type="compositionally biased region" description="Acidic residues" evidence="1">
    <location>
        <begin position="422"/>
        <end position="433"/>
    </location>
</feature>
<feature type="region of interest" description="Disordered" evidence="1">
    <location>
        <begin position="315"/>
        <end position="376"/>
    </location>
</feature>
<dbReference type="Proteomes" id="UP001205105">
    <property type="component" value="Unassembled WGS sequence"/>
</dbReference>
<keyword evidence="3" id="KW-1185">Reference proteome</keyword>
<dbReference type="PANTHER" id="PTHR31010:SF2">
    <property type="entry name" value="RAN-SPECIFIC GTPASE-ACTIVATING PROTEIN 30"/>
    <property type="match status" value="1"/>
</dbReference>